<name>A0ACB9HV76_9ASTR</name>
<reference evidence="2" key="1">
    <citation type="journal article" date="2022" name="Mol. Ecol. Resour.">
        <title>The genomes of chicory, endive, great burdock and yacon provide insights into Asteraceae palaeo-polyploidization history and plant inulin production.</title>
        <authorList>
            <person name="Fan W."/>
            <person name="Wang S."/>
            <person name="Wang H."/>
            <person name="Wang A."/>
            <person name="Jiang F."/>
            <person name="Liu H."/>
            <person name="Zhao H."/>
            <person name="Xu D."/>
            <person name="Zhang Y."/>
        </authorList>
    </citation>
    <scope>NUCLEOTIDE SEQUENCE [LARGE SCALE GENOMIC DNA]</scope>
    <source>
        <strain evidence="2">cv. Yunnan</strain>
    </source>
</reference>
<protein>
    <submittedName>
        <fullName evidence="1">Uncharacterized protein</fullName>
    </submittedName>
</protein>
<evidence type="ECO:0000313" key="1">
    <source>
        <dbReference type="EMBL" id="KAI3799732.1"/>
    </source>
</evidence>
<dbReference type="EMBL" id="CM042028">
    <property type="protein sequence ID" value="KAI3799732.1"/>
    <property type="molecule type" value="Genomic_DNA"/>
</dbReference>
<sequence>MERDQRKRSRPVDGGGGERKKERETKGKEVENDRVVVPPPTEDEVDEFFAILRRMREAVKYFEKDKDVVGKSSDPPREAEDGGVCVKKRTGVAALDLNTVPEEGE</sequence>
<accession>A0ACB9HV76</accession>
<keyword evidence="2" id="KW-1185">Reference proteome</keyword>
<proteinExistence type="predicted"/>
<gene>
    <name evidence="1" type="ORF">L1987_35032</name>
</gene>
<comment type="caution">
    <text evidence="1">The sequence shown here is derived from an EMBL/GenBank/DDBJ whole genome shotgun (WGS) entry which is preliminary data.</text>
</comment>
<reference evidence="1 2" key="2">
    <citation type="journal article" date="2022" name="Mol. Ecol. Resour.">
        <title>The genomes of chicory, endive, great burdock and yacon provide insights into Asteraceae paleo-polyploidization history and plant inulin production.</title>
        <authorList>
            <person name="Fan W."/>
            <person name="Wang S."/>
            <person name="Wang H."/>
            <person name="Wang A."/>
            <person name="Jiang F."/>
            <person name="Liu H."/>
            <person name="Zhao H."/>
            <person name="Xu D."/>
            <person name="Zhang Y."/>
        </authorList>
    </citation>
    <scope>NUCLEOTIDE SEQUENCE [LARGE SCALE GENOMIC DNA]</scope>
    <source>
        <strain evidence="2">cv. Yunnan</strain>
        <tissue evidence="1">Leaves</tissue>
    </source>
</reference>
<evidence type="ECO:0000313" key="2">
    <source>
        <dbReference type="Proteomes" id="UP001056120"/>
    </source>
</evidence>
<organism evidence="1 2">
    <name type="scientific">Smallanthus sonchifolius</name>
    <dbReference type="NCBI Taxonomy" id="185202"/>
    <lineage>
        <taxon>Eukaryota</taxon>
        <taxon>Viridiplantae</taxon>
        <taxon>Streptophyta</taxon>
        <taxon>Embryophyta</taxon>
        <taxon>Tracheophyta</taxon>
        <taxon>Spermatophyta</taxon>
        <taxon>Magnoliopsida</taxon>
        <taxon>eudicotyledons</taxon>
        <taxon>Gunneridae</taxon>
        <taxon>Pentapetalae</taxon>
        <taxon>asterids</taxon>
        <taxon>campanulids</taxon>
        <taxon>Asterales</taxon>
        <taxon>Asteraceae</taxon>
        <taxon>Asteroideae</taxon>
        <taxon>Heliantheae alliance</taxon>
        <taxon>Millerieae</taxon>
        <taxon>Smallanthus</taxon>
    </lineage>
</organism>
<dbReference type="Proteomes" id="UP001056120">
    <property type="component" value="Linkage Group LG11"/>
</dbReference>